<gene>
    <name evidence="3" type="primary">106053110</name>
</gene>
<dbReference type="SUPFAM" id="SSF56436">
    <property type="entry name" value="C-type lectin-like"/>
    <property type="match status" value="2"/>
</dbReference>
<dbReference type="PROSITE" id="PS50041">
    <property type="entry name" value="C_TYPE_LECTIN_2"/>
    <property type="match status" value="1"/>
</dbReference>
<name>A0A2C9LZ14_BIOGL</name>
<dbReference type="EnsemblMetazoa" id="BGLB036622-RA">
    <property type="protein sequence ID" value="BGLB036622-PA"/>
    <property type="gene ID" value="BGLB036622"/>
</dbReference>
<evidence type="ECO:0000313" key="3">
    <source>
        <dbReference type="EnsemblMetazoa" id="BGLB036622-PA"/>
    </source>
</evidence>
<evidence type="ECO:0000313" key="4">
    <source>
        <dbReference type="Proteomes" id="UP000076420"/>
    </source>
</evidence>
<dbReference type="Proteomes" id="UP000076420">
    <property type="component" value="Unassembled WGS sequence"/>
</dbReference>
<dbReference type="InterPro" id="IPR016186">
    <property type="entry name" value="C-type_lectin-like/link_sf"/>
</dbReference>
<dbReference type="AlphaFoldDB" id="A0A2C9LZ14"/>
<keyword evidence="1" id="KW-0732">Signal</keyword>
<dbReference type="InterPro" id="IPR001304">
    <property type="entry name" value="C-type_lectin-like"/>
</dbReference>
<evidence type="ECO:0000256" key="1">
    <source>
        <dbReference type="SAM" id="SignalP"/>
    </source>
</evidence>
<feature type="domain" description="C-type lectin" evidence="2">
    <location>
        <begin position="40"/>
        <end position="146"/>
    </location>
</feature>
<dbReference type="InterPro" id="IPR016187">
    <property type="entry name" value="CTDL_fold"/>
</dbReference>
<dbReference type="InterPro" id="IPR050111">
    <property type="entry name" value="C-type_lectin/snaclec_domain"/>
</dbReference>
<reference evidence="3" key="1">
    <citation type="submission" date="2020-05" db="UniProtKB">
        <authorList>
            <consortium name="EnsemblMetazoa"/>
        </authorList>
    </citation>
    <scope>IDENTIFICATION</scope>
    <source>
        <strain evidence="3">BB02</strain>
    </source>
</reference>
<feature type="chain" id="PRO_5013130071" description="C-type lectin domain-containing protein" evidence="1">
    <location>
        <begin position="29"/>
        <end position="298"/>
    </location>
</feature>
<dbReference type="Gene3D" id="3.10.100.10">
    <property type="entry name" value="Mannose-Binding Protein A, subunit A"/>
    <property type="match status" value="2"/>
</dbReference>
<organism evidence="3 4">
    <name type="scientific">Biomphalaria glabrata</name>
    <name type="common">Bloodfluke planorb</name>
    <name type="synonym">Freshwater snail</name>
    <dbReference type="NCBI Taxonomy" id="6526"/>
    <lineage>
        <taxon>Eukaryota</taxon>
        <taxon>Metazoa</taxon>
        <taxon>Spiralia</taxon>
        <taxon>Lophotrochozoa</taxon>
        <taxon>Mollusca</taxon>
        <taxon>Gastropoda</taxon>
        <taxon>Heterobranchia</taxon>
        <taxon>Euthyneura</taxon>
        <taxon>Panpulmonata</taxon>
        <taxon>Hygrophila</taxon>
        <taxon>Lymnaeoidea</taxon>
        <taxon>Planorbidae</taxon>
        <taxon>Biomphalaria</taxon>
    </lineage>
</organism>
<dbReference type="KEGG" id="bgt:106053110"/>
<dbReference type="PANTHER" id="PTHR22803">
    <property type="entry name" value="MANNOSE, PHOSPHOLIPASE, LECTIN RECEPTOR RELATED"/>
    <property type="match status" value="1"/>
</dbReference>
<feature type="signal peptide" evidence="1">
    <location>
        <begin position="1"/>
        <end position="28"/>
    </location>
</feature>
<protein>
    <recommendedName>
        <fullName evidence="2">C-type lectin domain-containing protein</fullName>
    </recommendedName>
</protein>
<dbReference type="OrthoDB" id="6067009at2759"/>
<dbReference type="SMART" id="SM00034">
    <property type="entry name" value="CLECT"/>
    <property type="match status" value="1"/>
</dbReference>
<accession>A0A2C9LZ14</accession>
<dbReference type="Pfam" id="PF00059">
    <property type="entry name" value="Lectin_C"/>
    <property type="match status" value="1"/>
</dbReference>
<dbReference type="CDD" id="cd00037">
    <property type="entry name" value="CLECT"/>
    <property type="match status" value="2"/>
</dbReference>
<dbReference type="VEuPathDB" id="VectorBase:BGLAX_034493"/>
<evidence type="ECO:0000259" key="2">
    <source>
        <dbReference type="PROSITE" id="PS50041"/>
    </source>
</evidence>
<sequence length="298" mass="33818">MESNAIHRYSQLLVILGLVCSHFSGATGRYDSCGQGWIQYKNYCYLLVESNLTWSEAKSKCLQRSSELTSIHSQEENQFILSRLPKNSRFWIGLESLKPGKDNHWTDNSSLNFLGFSAWSEALWKLSSGLCVYIEEKSGDWKTSDCLYILDMGYICKRHVNNEPVDTQSQFKVACTGESSRTCYTLYTESIPWEEAQRLCREQNQSLVTITDRQDTSSDTSTSRRSSGSIIRSELSTQWMSGLYPLLTNTSNQILIDTEESDGSAPGYDHLRSLVIRQARVRPSCPSGWIQSLGICFK</sequence>
<proteinExistence type="predicted"/>
<dbReference type="VEuPathDB" id="VectorBase:BGLB036622"/>